<dbReference type="PROSITE" id="PS00028">
    <property type="entry name" value="ZINC_FINGER_C2H2_1"/>
    <property type="match status" value="4"/>
</dbReference>
<keyword evidence="2 5" id="KW-0863">Zinc-finger</keyword>
<dbReference type="Proteomes" id="UP000677054">
    <property type="component" value="Unassembled WGS sequence"/>
</dbReference>
<dbReference type="PROSITE" id="PS50157">
    <property type="entry name" value="ZINC_FINGER_C2H2_2"/>
    <property type="match status" value="2"/>
</dbReference>
<comment type="similarity">
    <text evidence="4">Belongs to the ZNF277 family.</text>
</comment>
<proteinExistence type="inferred from homology"/>
<evidence type="ECO:0000313" key="8">
    <source>
        <dbReference type="EMBL" id="CAD7241640.1"/>
    </source>
</evidence>
<keyword evidence="1" id="KW-0479">Metal-binding</keyword>
<name>A0A7R8ZYI5_9CRUS</name>
<gene>
    <name evidence="8" type="ORF">DSTB1V02_LOCUS1623</name>
</gene>
<keyword evidence="3" id="KW-0862">Zinc</keyword>
<dbReference type="EMBL" id="LR899676">
    <property type="protein sequence ID" value="CAD7241640.1"/>
    <property type="molecule type" value="Genomic_DNA"/>
</dbReference>
<dbReference type="GO" id="GO:0008270">
    <property type="term" value="F:zinc ion binding"/>
    <property type="evidence" value="ECO:0007669"/>
    <property type="project" value="UniProtKB-KW"/>
</dbReference>
<evidence type="ECO:0000256" key="2">
    <source>
        <dbReference type="ARBA" id="ARBA00022771"/>
    </source>
</evidence>
<dbReference type="SMART" id="SM00355">
    <property type="entry name" value="ZnF_C2H2"/>
    <property type="match status" value="7"/>
</dbReference>
<evidence type="ECO:0000313" key="9">
    <source>
        <dbReference type="Proteomes" id="UP000677054"/>
    </source>
</evidence>
<evidence type="ECO:0000256" key="4">
    <source>
        <dbReference type="ARBA" id="ARBA00034119"/>
    </source>
</evidence>
<evidence type="ECO:0000256" key="6">
    <source>
        <dbReference type="SAM" id="MobiDB-lite"/>
    </source>
</evidence>
<evidence type="ECO:0000256" key="3">
    <source>
        <dbReference type="ARBA" id="ARBA00022833"/>
    </source>
</evidence>
<dbReference type="EMBL" id="CAJPEV010000159">
    <property type="protein sequence ID" value="CAG0881575.1"/>
    <property type="molecule type" value="Genomic_DNA"/>
</dbReference>
<evidence type="ECO:0000256" key="5">
    <source>
        <dbReference type="PROSITE-ProRule" id="PRU00042"/>
    </source>
</evidence>
<protein>
    <recommendedName>
        <fullName evidence="7">C2H2-type domain-containing protein</fullName>
    </recommendedName>
</protein>
<dbReference type="InterPro" id="IPR036236">
    <property type="entry name" value="Znf_C2H2_sf"/>
</dbReference>
<evidence type="ECO:0000259" key="7">
    <source>
        <dbReference type="PROSITE" id="PS50157"/>
    </source>
</evidence>
<dbReference type="InterPro" id="IPR041661">
    <property type="entry name" value="ZN622/Rei1/Reh1_Znf-C2H2"/>
</dbReference>
<dbReference type="InterPro" id="IPR013087">
    <property type="entry name" value="Znf_C2H2_type"/>
</dbReference>
<dbReference type="AlphaFoldDB" id="A0A7R8ZYI5"/>
<feature type="domain" description="C2H2-type" evidence="7">
    <location>
        <begin position="297"/>
        <end position="326"/>
    </location>
</feature>
<keyword evidence="9" id="KW-1185">Reference proteome</keyword>
<sequence length="519" mass="62424">MLASIVQSFVCPSCHDETQFSEEQEILKHLLCDHKLVIAERKLIADLPRYLSYWRKRFQDAPLETFCPVIRTNSDLSPEIQEDYYLLCDALPEDREIRVTLQKEKLKWVLEQYEKERNDPAFSHSCLFCKQVYVGDRAELLNHLAFDHHFSIGHPDNIVFLKEFLNLIEQKLTMLRCLYCEKDFRDWSILKEHMRKKLHKKINPRNQEYDKFYLINYLEFGKSWQDVQKWVLEQYEKERNDPAFSHSCLFCKQVYVGDRAELLNHLAFDHHFSIGHPDNIVFLKEFLNLIEQKLTMLRCLYCEKDFRDWSILKEHMRKKLHKKINPRNQEYDKFYLINYLEFGKSWQDVQDEEDGPEAKGKRDDDSDWSDWGEGTKSINILCLFCDMQFEDSDTIILHMKQEHSFDFTSIQGKEMEFYDKIKIINYIRRQVHQRCCIICEEQFECHESLLEHMSTAEHFQVPPSSQWNQPQYYFPTKEDDNLLCILEDDEKEHIDDVIPENLEVSCSILSDEQLRKTLQ</sequence>
<dbReference type="OrthoDB" id="278606at2759"/>
<feature type="region of interest" description="Disordered" evidence="6">
    <location>
        <begin position="350"/>
        <end position="370"/>
    </location>
</feature>
<dbReference type="Gene3D" id="3.30.160.60">
    <property type="entry name" value="Classic Zinc Finger"/>
    <property type="match status" value="2"/>
</dbReference>
<dbReference type="PANTHER" id="PTHR13267">
    <property type="entry name" value="ZINC FINGER PROTEIN 277"/>
    <property type="match status" value="1"/>
</dbReference>
<reference evidence="8" key="1">
    <citation type="submission" date="2020-11" db="EMBL/GenBank/DDBJ databases">
        <authorList>
            <person name="Tran Van P."/>
        </authorList>
    </citation>
    <scope>NUCLEOTIDE SEQUENCE</scope>
</reference>
<dbReference type="Pfam" id="PF12756">
    <property type="entry name" value="zf-C2H2_2"/>
    <property type="match status" value="3"/>
</dbReference>
<accession>A0A7R8ZYI5</accession>
<feature type="domain" description="C2H2-type" evidence="7">
    <location>
        <begin position="175"/>
        <end position="204"/>
    </location>
</feature>
<evidence type="ECO:0000256" key="1">
    <source>
        <dbReference type="ARBA" id="ARBA00022723"/>
    </source>
</evidence>
<organism evidence="8">
    <name type="scientific">Darwinula stevensoni</name>
    <dbReference type="NCBI Taxonomy" id="69355"/>
    <lineage>
        <taxon>Eukaryota</taxon>
        <taxon>Metazoa</taxon>
        <taxon>Ecdysozoa</taxon>
        <taxon>Arthropoda</taxon>
        <taxon>Crustacea</taxon>
        <taxon>Oligostraca</taxon>
        <taxon>Ostracoda</taxon>
        <taxon>Podocopa</taxon>
        <taxon>Podocopida</taxon>
        <taxon>Darwinulocopina</taxon>
        <taxon>Darwinuloidea</taxon>
        <taxon>Darwinulidae</taxon>
        <taxon>Darwinula</taxon>
    </lineage>
</organism>
<dbReference type="InterPro" id="IPR040048">
    <property type="entry name" value="ZNF277"/>
</dbReference>
<dbReference type="PANTHER" id="PTHR13267:SF3">
    <property type="entry name" value="ZINC FINGER PROTEIN 277"/>
    <property type="match status" value="1"/>
</dbReference>
<dbReference type="SUPFAM" id="SSF57667">
    <property type="entry name" value="beta-beta-alpha zinc fingers"/>
    <property type="match status" value="3"/>
</dbReference>